<feature type="domain" description="TonB-dependent receptor plug" evidence="14">
    <location>
        <begin position="100"/>
        <end position="212"/>
    </location>
</feature>
<evidence type="ECO:0000256" key="12">
    <source>
        <dbReference type="RuleBase" id="RU003357"/>
    </source>
</evidence>
<dbReference type="InterPro" id="IPR039426">
    <property type="entry name" value="TonB-dep_rcpt-like"/>
</dbReference>
<keyword evidence="6" id="KW-0408">Iron</keyword>
<reference evidence="15 16" key="1">
    <citation type="submission" date="2006-01" db="EMBL/GenBank/DDBJ databases">
        <title>Complete sequence of Rhodopseudomonas palustris HaA2.</title>
        <authorList>
            <consortium name="US DOE Joint Genome Institute"/>
            <person name="Copeland A."/>
            <person name="Lucas S."/>
            <person name="Lapidus A."/>
            <person name="Barry K."/>
            <person name="Detter J.C."/>
            <person name="Glavina T."/>
            <person name="Hammon N."/>
            <person name="Israni S."/>
            <person name="Pitluck S."/>
            <person name="Chain P."/>
            <person name="Malfatti S."/>
            <person name="Shin M."/>
            <person name="Vergez L."/>
            <person name="Schmutz J."/>
            <person name="Larimer F."/>
            <person name="Land M."/>
            <person name="Hauser L."/>
            <person name="Pelletier D.A."/>
            <person name="Kyrpides N."/>
            <person name="Anderson I."/>
            <person name="Oda Y."/>
            <person name="Harwood C.S."/>
            <person name="Richardson P."/>
        </authorList>
    </citation>
    <scope>NUCLEOTIDE SEQUENCE [LARGE SCALE GENOMIC DNA]</scope>
    <source>
        <strain evidence="15 16">HaA2</strain>
    </source>
</reference>
<evidence type="ECO:0000259" key="13">
    <source>
        <dbReference type="Pfam" id="PF00593"/>
    </source>
</evidence>
<keyword evidence="9 11" id="KW-0472">Membrane</keyword>
<comment type="subcellular location">
    <subcellularLocation>
        <location evidence="1 11">Cell outer membrane</location>
        <topology evidence="1 11">Multi-pass membrane protein</topology>
    </subcellularLocation>
</comment>
<keyword evidence="3 11" id="KW-1134">Transmembrane beta strand</keyword>
<evidence type="ECO:0000256" key="9">
    <source>
        <dbReference type="ARBA" id="ARBA00023136"/>
    </source>
</evidence>
<evidence type="ECO:0000259" key="14">
    <source>
        <dbReference type="Pfam" id="PF07715"/>
    </source>
</evidence>
<dbReference type="InterPro" id="IPR000531">
    <property type="entry name" value="Beta-barrel_TonB"/>
</dbReference>
<gene>
    <name evidence="15" type="ordered locus">RPB_3038</name>
</gene>
<evidence type="ECO:0000256" key="11">
    <source>
        <dbReference type="PROSITE-ProRule" id="PRU01360"/>
    </source>
</evidence>
<keyword evidence="10 11" id="KW-0998">Cell outer membrane</keyword>
<evidence type="ECO:0000313" key="16">
    <source>
        <dbReference type="Proteomes" id="UP000008809"/>
    </source>
</evidence>
<dbReference type="eggNOG" id="COG4206">
    <property type="taxonomic scope" value="Bacteria"/>
</dbReference>
<dbReference type="InterPro" id="IPR036942">
    <property type="entry name" value="Beta-barrel_TonB_sf"/>
</dbReference>
<dbReference type="Gene3D" id="2.40.170.20">
    <property type="entry name" value="TonB-dependent receptor, beta-barrel domain"/>
    <property type="match status" value="1"/>
</dbReference>
<evidence type="ECO:0000256" key="4">
    <source>
        <dbReference type="ARBA" id="ARBA00022496"/>
    </source>
</evidence>
<dbReference type="PROSITE" id="PS52016">
    <property type="entry name" value="TONB_DEPENDENT_REC_3"/>
    <property type="match status" value="1"/>
</dbReference>
<keyword evidence="8 12" id="KW-0798">TonB box</keyword>
<keyword evidence="16" id="KW-1185">Reference proteome</keyword>
<dbReference type="Gene3D" id="2.170.130.10">
    <property type="entry name" value="TonB-dependent receptor, plug domain"/>
    <property type="match status" value="1"/>
</dbReference>
<evidence type="ECO:0000256" key="3">
    <source>
        <dbReference type="ARBA" id="ARBA00022452"/>
    </source>
</evidence>
<dbReference type="InterPro" id="IPR037066">
    <property type="entry name" value="Plug_dom_sf"/>
</dbReference>
<name>Q2IVM0_RHOP2</name>
<evidence type="ECO:0000256" key="5">
    <source>
        <dbReference type="ARBA" id="ARBA00022692"/>
    </source>
</evidence>
<keyword evidence="5 11" id="KW-0812">Transmembrane</keyword>
<dbReference type="GO" id="GO:0009279">
    <property type="term" value="C:cell outer membrane"/>
    <property type="evidence" value="ECO:0007669"/>
    <property type="project" value="UniProtKB-SubCell"/>
</dbReference>
<dbReference type="Pfam" id="PF07715">
    <property type="entry name" value="Plug"/>
    <property type="match status" value="1"/>
</dbReference>
<comment type="similarity">
    <text evidence="11 12">Belongs to the TonB-dependent receptor family.</text>
</comment>
<dbReference type="GO" id="GO:0006826">
    <property type="term" value="P:iron ion transport"/>
    <property type="evidence" value="ECO:0007669"/>
    <property type="project" value="UniProtKB-KW"/>
</dbReference>
<evidence type="ECO:0000313" key="15">
    <source>
        <dbReference type="EMBL" id="ABD07740.1"/>
    </source>
</evidence>
<sequence length="740" mass="79673">MLGIDLRQMAGRGIAVGCVIFSSGLSSATAQEQTPRAPVETLPQIAVDAPPRVARSAVRRPVRPSATFPERRVPAPAPAAIADAALAAASSGPAPLSAPQNQAASARVISGAEINAMPVARVGEVLEAVPGLVVTQHSGEGKANQYFLRGFNLDHGTDLAITVDGMPVNMPTHGHGQGYADINFMIPELISALTLRKGPYFADVGDFGSAGAVGIDYFRAMPKTIAEVTMGSFGYRRLLGTGSTKAGEGTVLAAFEAQTYNGPWDVPDNVRKLNGVLRYSQGTVTDGFSLTGMAYANRWTSTDQVAQRAIDQGVIGRYGSLDPTDGGNSSRFSLSGRFARSSDIGQTDLNAYVIRSSMQLYNNFTYYLDDPVDGDQFNQYDRRMVIGLNGTQRFDYRFAGLPVETRVGLQSRADSIDLGLTKTLQRNWLSTVRADDVTEQSLGLWTDTTVRWTDWLRTTAGVREDYVGGRVRSDTPANSGSASATMTSPKVGIVLGPWLATEFFGNAGTGLHSNDIRGATITVDPTDKITPADRVPLLVRSKGAELGVRNRLVPGLTTSLAVFVLDFDSELLFVGDAGTTEASRPSRRVGVEWTSQYRPLPWLGFDFDVAYTRARFTDVDPAGDLIPGAPAWVASTGLTFGRETGWFGALKGRYFGPRPLIEDGSERSLASLIFNARAGYRFENGLRFQLDVLNLFNAKTNQIEYYYLSRLPGEPLDGVGDRHVHPAEPLAVRLTLAGAF</sequence>
<evidence type="ECO:0000256" key="10">
    <source>
        <dbReference type="ARBA" id="ARBA00023237"/>
    </source>
</evidence>
<evidence type="ECO:0000256" key="6">
    <source>
        <dbReference type="ARBA" id="ARBA00023004"/>
    </source>
</evidence>
<organism evidence="15 16">
    <name type="scientific">Rhodopseudomonas palustris (strain HaA2)</name>
    <dbReference type="NCBI Taxonomy" id="316058"/>
    <lineage>
        <taxon>Bacteria</taxon>
        <taxon>Pseudomonadati</taxon>
        <taxon>Pseudomonadota</taxon>
        <taxon>Alphaproteobacteria</taxon>
        <taxon>Hyphomicrobiales</taxon>
        <taxon>Nitrobacteraceae</taxon>
        <taxon>Rhodopseudomonas</taxon>
    </lineage>
</organism>
<evidence type="ECO:0000256" key="2">
    <source>
        <dbReference type="ARBA" id="ARBA00022448"/>
    </source>
</evidence>
<keyword evidence="2 11" id="KW-0813">Transport</keyword>
<dbReference type="PANTHER" id="PTHR32552:SF81">
    <property type="entry name" value="TONB-DEPENDENT OUTER MEMBRANE RECEPTOR"/>
    <property type="match status" value="1"/>
</dbReference>
<dbReference type="PANTHER" id="PTHR32552">
    <property type="entry name" value="FERRICHROME IRON RECEPTOR-RELATED"/>
    <property type="match status" value="1"/>
</dbReference>
<dbReference type="HOGENOM" id="CLU_016085_0_0_5"/>
<evidence type="ECO:0000256" key="8">
    <source>
        <dbReference type="ARBA" id="ARBA00023077"/>
    </source>
</evidence>
<evidence type="ECO:0000256" key="7">
    <source>
        <dbReference type="ARBA" id="ARBA00023065"/>
    </source>
</evidence>
<dbReference type="Pfam" id="PF00593">
    <property type="entry name" value="TonB_dep_Rec_b-barrel"/>
    <property type="match status" value="1"/>
</dbReference>
<keyword evidence="4" id="KW-0410">Iron transport</keyword>
<protein>
    <submittedName>
        <fullName evidence="15">TonB-dependent receptor</fullName>
    </submittedName>
</protein>
<proteinExistence type="inferred from homology"/>
<dbReference type="STRING" id="316058.RPB_3038"/>
<dbReference type="Proteomes" id="UP000008809">
    <property type="component" value="Chromosome"/>
</dbReference>
<keyword evidence="7" id="KW-0406">Ion transport</keyword>
<keyword evidence="15" id="KW-0675">Receptor</keyword>
<feature type="domain" description="TonB-dependent receptor-like beta-barrel" evidence="13">
    <location>
        <begin position="278"/>
        <end position="695"/>
    </location>
</feature>
<dbReference type="SUPFAM" id="SSF56935">
    <property type="entry name" value="Porins"/>
    <property type="match status" value="1"/>
</dbReference>
<evidence type="ECO:0000256" key="1">
    <source>
        <dbReference type="ARBA" id="ARBA00004571"/>
    </source>
</evidence>
<dbReference type="EMBL" id="CP000250">
    <property type="protein sequence ID" value="ABD07740.1"/>
    <property type="molecule type" value="Genomic_DNA"/>
</dbReference>
<dbReference type="KEGG" id="rpb:RPB_3038"/>
<dbReference type="AlphaFoldDB" id="Q2IVM0"/>
<dbReference type="InterPro" id="IPR012910">
    <property type="entry name" value="Plug_dom"/>
</dbReference>
<accession>Q2IVM0</accession>